<proteinExistence type="predicted"/>
<dbReference type="GeneID" id="64975409"/>
<reference evidence="1" key="1">
    <citation type="submission" date="2021-01" db="EMBL/GenBank/DDBJ databases">
        <authorList>
            <consortium name="Aspergillus puulaauensis MK2 genome sequencing consortium"/>
            <person name="Kazuki M."/>
            <person name="Futagami T."/>
        </authorList>
    </citation>
    <scope>NUCLEOTIDE SEQUENCE</scope>
    <source>
        <strain evidence="1">MK2</strain>
    </source>
</reference>
<organism evidence="1 2">
    <name type="scientific">Aspergillus puulaauensis</name>
    <dbReference type="NCBI Taxonomy" id="1220207"/>
    <lineage>
        <taxon>Eukaryota</taxon>
        <taxon>Fungi</taxon>
        <taxon>Dikarya</taxon>
        <taxon>Ascomycota</taxon>
        <taxon>Pezizomycotina</taxon>
        <taxon>Eurotiomycetes</taxon>
        <taxon>Eurotiomycetidae</taxon>
        <taxon>Eurotiales</taxon>
        <taxon>Aspergillaceae</taxon>
        <taxon>Aspergillus</taxon>
    </lineage>
</organism>
<keyword evidence="2" id="KW-1185">Reference proteome</keyword>
<dbReference type="KEGG" id="apuu:APUU_50115S"/>
<dbReference type="RefSeq" id="XP_041557598.1">
    <property type="nucleotide sequence ID" value="XM_041705077.1"/>
</dbReference>
<evidence type="ECO:0000313" key="1">
    <source>
        <dbReference type="EMBL" id="BCS25404.1"/>
    </source>
</evidence>
<gene>
    <name evidence="1" type="ORF">APUU_50115S</name>
</gene>
<dbReference type="AlphaFoldDB" id="A0A7R8AMV2"/>
<protein>
    <submittedName>
        <fullName evidence="1">Uncharacterized protein</fullName>
    </submittedName>
</protein>
<accession>A0A7R8AMV2</accession>
<dbReference type="EMBL" id="AP024447">
    <property type="protein sequence ID" value="BCS25404.1"/>
    <property type="molecule type" value="Genomic_DNA"/>
</dbReference>
<dbReference type="Proteomes" id="UP000654913">
    <property type="component" value="Chromosome 5"/>
</dbReference>
<name>A0A7R8AMV2_9EURO</name>
<evidence type="ECO:0000313" key="2">
    <source>
        <dbReference type="Proteomes" id="UP000654913"/>
    </source>
</evidence>
<dbReference type="OrthoDB" id="5296964at2759"/>
<reference evidence="1" key="2">
    <citation type="submission" date="2021-02" db="EMBL/GenBank/DDBJ databases">
        <title>Aspergillus puulaauensis MK2 genome sequence.</title>
        <authorList>
            <person name="Futagami T."/>
            <person name="Mori K."/>
            <person name="Kadooka C."/>
            <person name="Tanaka T."/>
        </authorList>
    </citation>
    <scope>NUCLEOTIDE SEQUENCE</scope>
    <source>
        <strain evidence="1">MK2</strain>
    </source>
</reference>
<sequence length="234" mass="27172">MSCHDDLDLYVAIGKREERMNIRPIAETQSHPAHWMLLAVPPEQTNKCIFIHVKGGPIDYEHSIQHNKRLDRLKEQSMERIGRIDKSDLRLLLALAERVEPKRCQLYVVELLDRMNQRGLIRRQVVDKYQRMIEPSLWTQLTQAGLEDREAARVTLTLAKLYREFDKVDDMQEDACLYDYPVDVTGVRDPDDPSDTVEESREREFHASVVMGEAGPSTGGLLHTIFREQRETMS</sequence>